<dbReference type="SUPFAM" id="SSF47090">
    <property type="entry name" value="PGBD-like"/>
    <property type="match status" value="2"/>
</dbReference>
<evidence type="ECO:0000259" key="1">
    <source>
        <dbReference type="Pfam" id="PF01471"/>
    </source>
</evidence>
<reference evidence="2 3" key="1">
    <citation type="journal article" date="2015" name="Genome Announc.">
        <title>Genome Assemblies of Three Soil-Associated Devosia species: D. insulae, D. limi, and D. soli.</title>
        <authorList>
            <person name="Hassan Y.I."/>
            <person name="Lepp D."/>
            <person name="Zhou T."/>
        </authorList>
    </citation>
    <scope>NUCLEOTIDE SEQUENCE [LARGE SCALE GENOMIC DNA]</scope>
    <source>
        <strain evidence="2 3">DS-56</strain>
    </source>
</reference>
<dbReference type="InterPro" id="IPR036366">
    <property type="entry name" value="PGBDSf"/>
</dbReference>
<dbReference type="EMBL" id="LAJE02000177">
    <property type="protein sequence ID" value="OEO30936.1"/>
    <property type="molecule type" value="Genomic_DNA"/>
</dbReference>
<gene>
    <name evidence="2" type="ORF">VW23_018840</name>
</gene>
<name>A0A1E5XQQ9_9HYPH</name>
<accession>A0A1E5XQQ9</accession>
<dbReference type="InterPro" id="IPR002477">
    <property type="entry name" value="Peptidoglycan-bd-like"/>
</dbReference>
<proteinExistence type="predicted"/>
<comment type="caution">
    <text evidence="2">The sequence shown here is derived from an EMBL/GenBank/DDBJ whole genome shotgun (WGS) entry which is preliminary data.</text>
</comment>
<feature type="domain" description="Peptidoglycan binding-like" evidence="1">
    <location>
        <begin position="106"/>
        <end position="158"/>
    </location>
</feature>
<dbReference type="InterPro" id="IPR036365">
    <property type="entry name" value="PGBD-like_sf"/>
</dbReference>
<sequence length="456" mass="47593">MAHAGRAALWVIARYMRSPLTNSAIAALVVTSAMAGSNALYGQRHEHPSPLFDAGIESAAQLADVELVIPKTRPKSFVMSAPAKVQRQVVAAAAPVDTQGGPIGNKEVFEVQRKLERLQLFTGTVDGYYGPQTARALKKFEEQRGLKPTGELTRDIIEMVLAAPLSTPAAQPVAPAPAPAVEKPAAAVVQKPAAVVTLPKVEVAPVAAELPKAEQLKAEQPKPEQQRTDAVKPQSLAVMEQPKPLVADIETGSIALAKQATGNTVLGRPVPKSPEAALEMAAETAGDAISTIVNGVQSMTMTTAPKVLPKKPVVQQFAAESNALSTAEAAPPVALVPKAAVERTELAALPDKPQVGVPLKIEEPAPPAPGEAIAVLDTEATPEQLMAPFSVTDPVIVAKVQRGLGSLGFLHGPADGVAGEATAKAIRNFEVYFNYKVTGRISPELLDLLVDNGAAI</sequence>
<dbReference type="AlphaFoldDB" id="A0A1E5XQQ9"/>
<dbReference type="Pfam" id="PF01471">
    <property type="entry name" value="PG_binding_1"/>
    <property type="match status" value="2"/>
</dbReference>
<dbReference type="Proteomes" id="UP000095463">
    <property type="component" value="Unassembled WGS sequence"/>
</dbReference>
<protein>
    <recommendedName>
        <fullName evidence="1">Peptidoglycan binding-like domain-containing protein</fullName>
    </recommendedName>
</protein>
<evidence type="ECO:0000313" key="3">
    <source>
        <dbReference type="Proteomes" id="UP000095463"/>
    </source>
</evidence>
<keyword evidence="3" id="KW-1185">Reference proteome</keyword>
<organism evidence="2 3">
    <name type="scientific">Devosia insulae DS-56</name>
    <dbReference type="NCBI Taxonomy" id="1116389"/>
    <lineage>
        <taxon>Bacteria</taxon>
        <taxon>Pseudomonadati</taxon>
        <taxon>Pseudomonadota</taxon>
        <taxon>Alphaproteobacteria</taxon>
        <taxon>Hyphomicrobiales</taxon>
        <taxon>Devosiaceae</taxon>
        <taxon>Devosia</taxon>
    </lineage>
</organism>
<dbReference type="Gene3D" id="1.10.101.10">
    <property type="entry name" value="PGBD-like superfamily/PGBD"/>
    <property type="match status" value="2"/>
</dbReference>
<evidence type="ECO:0000313" key="2">
    <source>
        <dbReference type="EMBL" id="OEO30936.1"/>
    </source>
</evidence>
<feature type="domain" description="Peptidoglycan binding-like" evidence="1">
    <location>
        <begin position="397"/>
        <end position="449"/>
    </location>
</feature>